<feature type="modified residue" description="4-aspartylphosphate" evidence="3">
    <location>
        <position position="54"/>
    </location>
</feature>
<dbReference type="SMART" id="SM00421">
    <property type="entry name" value="HTH_LUXR"/>
    <property type="match status" value="1"/>
</dbReference>
<dbReference type="AlphaFoldDB" id="A0A4V6P3U1"/>
<dbReference type="PROSITE" id="PS50110">
    <property type="entry name" value="RESPONSE_REGULATORY"/>
    <property type="match status" value="1"/>
</dbReference>
<name>A0A4V6P3U1_9PROT</name>
<evidence type="ECO:0000256" key="2">
    <source>
        <dbReference type="ARBA" id="ARBA00023125"/>
    </source>
</evidence>
<feature type="domain" description="HTH luxR-type" evidence="4">
    <location>
        <begin position="142"/>
        <end position="207"/>
    </location>
</feature>
<dbReference type="SMART" id="SM00448">
    <property type="entry name" value="REC"/>
    <property type="match status" value="1"/>
</dbReference>
<dbReference type="PRINTS" id="PR00038">
    <property type="entry name" value="HTHLUXR"/>
</dbReference>
<dbReference type="CDD" id="cd17535">
    <property type="entry name" value="REC_NarL-like"/>
    <property type="match status" value="1"/>
</dbReference>
<dbReference type="RefSeq" id="WP_124946403.1">
    <property type="nucleotide sequence ID" value="NZ_BHVT01000034.1"/>
</dbReference>
<dbReference type="InterPro" id="IPR000792">
    <property type="entry name" value="Tscrpt_reg_LuxR_C"/>
</dbReference>
<keyword evidence="2" id="KW-0238">DNA-binding</keyword>
<dbReference type="InterPro" id="IPR058245">
    <property type="entry name" value="NreC/VraR/RcsB-like_REC"/>
</dbReference>
<evidence type="ECO:0000313" key="6">
    <source>
        <dbReference type="EMBL" id="TCV83779.1"/>
    </source>
</evidence>
<dbReference type="Gene3D" id="3.40.50.2300">
    <property type="match status" value="1"/>
</dbReference>
<dbReference type="Proteomes" id="UP000295367">
    <property type="component" value="Unassembled WGS sequence"/>
</dbReference>
<keyword evidence="7" id="KW-1185">Reference proteome</keyword>
<dbReference type="GO" id="GO:0006355">
    <property type="term" value="P:regulation of DNA-templated transcription"/>
    <property type="evidence" value="ECO:0007669"/>
    <property type="project" value="InterPro"/>
</dbReference>
<dbReference type="PANTHER" id="PTHR45566">
    <property type="entry name" value="HTH-TYPE TRANSCRIPTIONAL REGULATOR YHJB-RELATED"/>
    <property type="match status" value="1"/>
</dbReference>
<dbReference type="CDD" id="cd06170">
    <property type="entry name" value="LuxR_C_like"/>
    <property type="match status" value="1"/>
</dbReference>
<evidence type="ECO:0000259" key="5">
    <source>
        <dbReference type="PROSITE" id="PS50110"/>
    </source>
</evidence>
<dbReference type="OrthoDB" id="9780593at2"/>
<evidence type="ECO:0000313" key="7">
    <source>
        <dbReference type="Proteomes" id="UP000295367"/>
    </source>
</evidence>
<reference evidence="6 7" key="1">
    <citation type="submission" date="2019-03" db="EMBL/GenBank/DDBJ databases">
        <title>Genomic Encyclopedia of Type Strains, Phase IV (KMG-IV): sequencing the most valuable type-strain genomes for metagenomic binning, comparative biology and taxonomic classification.</title>
        <authorList>
            <person name="Goeker M."/>
        </authorList>
    </citation>
    <scope>NUCLEOTIDE SEQUENCE [LARGE SCALE GENOMIC DNA]</scope>
    <source>
        <strain evidence="6 7">DSM 100309</strain>
    </source>
</reference>
<evidence type="ECO:0000256" key="1">
    <source>
        <dbReference type="ARBA" id="ARBA00022553"/>
    </source>
</evidence>
<feature type="domain" description="Response regulatory" evidence="5">
    <location>
        <begin position="2"/>
        <end position="119"/>
    </location>
</feature>
<proteinExistence type="predicted"/>
<dbReference type="InterPro" id="IPR051015">
    <property type="entry name" value="EvgA-like"/>
</dbReference>
<dbReference type="GO" id="GO:0003677">
    <property type="term" value="F:DNA binding"/>
    <property type="evidence" value="ECO:0007669"/>
    <property type="project" value="UniProtKB-KW"/>
</dbReference>
<organism evidence="6 7">
    <name type="scientific">Sulfurirhabdus autotrophica</name>
    <dbReference type="NCBI Taxonomy" id="1706046"/>
    <lineage>
        <taxon>Bacteria</taxon>
        <taxon>Pseudomonadati</taxon>
        <taxon>Pseudomonadota</taxon>
        <taxon>Betaproteobacteria</taxon>
        <taxon>Nitrosomonadales</taxon>
        <taxon>Sulfuricellaceae</taxon>
        <taxon>Sulfurirhabdus</taxon>
    </lineage>
</organism>
<dbReference type="PROSITE" id="PS50043">
    <property type="entry name" value="HTH_LUXR_2"/>
    <property type="match status" value="1"/>
</dbReference>
<comment type="caution">
    <text evidence="6">The sequence shown here is derived from an EMBL/GenBank/DDBJ whole genome shotgun (WGS) entry which is preliminary data.</text>
</comment>
<dbReference type="InterPro" id="IPR016032">
    <property type="entry name" value="Sig_transdc_resp-reg_C-effctor"/>
</dbReference>
<accession>A0A4V6P3U1</accession>
<dbReference type="InterPro" id="IPR011006">
    <property type="entry name" value="CheY-like_superfamily"/>
</dbReference>
<dbReference type="SUPFAM" id="SSF46894">
    <property type="entry name" value="C-terminal effector domain of the bipartite response regulators"/>
    <property type="match status" value="1"/>
</dbReference>
<dbReference type="SUPFAM" id="SSF52172">
    <property type="entry name" value="CheY-like"/>
    <property type="match status" value="1"/>
</dbReference>
<dbReference type="InterPro" id="IPR001789">
    <property type="entry name" value="Sig_transdc_resp-reg_receiver"/>
</dbReference>
<dbReference type="Pfam" id="PF00196">
    <property type="entry name" value="GerE"/>
    <property type="match status" value="1"/>
</dbReference>
<dbReference type="EMBL" id="SMCO01000014">
    <property type="protein sequence ID" value="TCV83779.1"/>
    <property type="molecule type" value="Genomic_DNA"/>
</dbReference>
<dbReference type="Pfam" id="PF00072">
    <property type="entry name" value="Response_reg"/>
    <property type="match status" value="1"/>
</dbReference>
<gene>
    <name evidence="6" type="ORF">EDC63_11489</name>
</gene>
<keyword evidence="1 3" id="KW-0597">Phosphoprotein</keyword>
<dbReference type="PANTHER" id="PTHR45566:SF1">
    <property type="entry name" value="HTH-TYPE TRANSCRIPTIONAL REGULATOR YHJB-RELATED"/>
    <property type="match status" value="1"/>
</dbReference>
<evidence type="ECO:0000256" key="3">
    <source>
        <dbReference type="PROSITE-ProRule" id="PRU00169"/>
    </source>
</evidence>
<sequence length="214" mass="23098">MKILLADDHTLFREGLKYVLKELDTHVDVLEAGDSLTAINLARDYADLDLALLDLNMPGMDGFQALVSFREQCPSLPVVMLSASESRHDAQKALDLGASGFISKSASGQIMLSALRLVLSGGVYLPLMMLEQNHGAGNAFSSSDSPANLTERQLDVLLLLAQGKPNKIIARELGITEGTVKIHMAAIFRALHASNRTEAVIASQKYSFSALTPF</sequence>
<protein>
    <submittedName>
        <fullName evidence="6">LuxR family two component transcriptional regulator</fullName>
    </submittedName>
</protein>
<dbReference type="GO" id="GO:0000160">
    <property type="term" value="P:phosphorelay signal transduction system"/>
    <property type="evidence" value="ECO:0007669"/>
    <property type="project" value="InterPro"/>
</dbReference>
<evidence type="ECO:0000259" key="4">
    <source>
        <dbReference type="PROSITE" id="PS50043"/>
    </source>
</evidence>